<dbReference type="EMBL" id="BAAAVI010000123">
    <property type="protein sequence ID" value="GAA2913327.1"/>
    <property type="molecule type" value="Genomic_DNA"/>
</dbReference>
<protein>
    <submittedName>
        <fullName evidence="1">DUF2795 domain-containing protein</fullName>
    </submittedName>
</protein>
<name>A0ABN3WFV8_9ACTN</name>
<evidence type="ECO:0000313" key="2">
    <source>
        <dbReference type="Proteomes" id="UP001500831"/>
    </source>
</evidence>
<sequence>MAKAPNPIELQKHLSGVDYPAGREDLLNAARGQGAGKEILDALEKIPDREYDGPNAVSKAVSEQS</sequence>
<dbReference type="Proteomes" id="UP001500831">
    <property type="component" value="Unassembled WGS sequence"/>
</dbReference>
<comment type="caution">
    <text evidence="1">The sequence shown here is derived from an EMBL/GenBank/DDBJ whole genome shotgun (WGS) entry which is preliminary data.</text>
</comment>
<dbReference type="RefSeq" id="WP_344982150.1">
    <property type="nucleotide sequence ID" value="NZ_BAAAVI010000123.1"/>
</dbReference>
<accession>A0ABN3WFV8</accession>
<proteinExistence type="predicted"/>
<reference evidence="1 2" key="1">
    <citation type="journal article" date="2019" name="Int. J. Syst. Evol. Microbiol.">
        <title>The Global Catalogue of Microorganisms (GCM) 10K type strain sequencing project: providing services to taxonomists for standard genome sequencing and annotation.</title>
        <authorList>
            <consortium name="The Broad Institute Genomics Platform"/>
            <consortium name="The Broad Institute Genome Sequencing Center for Infectious Disease"/>
            <person name="Wu L."/>
            <person name="Ma J."/>
        </authorList>
    </citation>
    <scope>NUCLEOTIDE SEQUENCE [LARGE SCALE GENOMIC DNA]</scope>
    <source>
        <strain evidence="1 2">JCM 6242</strain>
    </source>
</reference>
<dbReference type="Pfam" id="PF11387">
    <property type="entry name" value="DUF2795"/>
    <property type="match status" value="1"/>
</dbReference>
<gene>
    <name evidence="1" type="ORF">GCM10010517_79920</name>
</gene>
<evidence type="ECO:0000313" key="1">
    <source>
        <dbReference type="EMBL" id="GAA2913327.1"/>
    </source>
</evidence>
<keyword evidence="2" id="KW-1185">Reference proteome</keyword>
<organism evidence="1 2">
    <name type="scientific">Streptosporangium fragile</name>
    <dbReference type="NCBI Taxonomy" id="46186"/>
    <lineage>
        <taxon>Bacteria</taxon>
        <taxon>Bacillati</taxon>
        <taxon>Actinomycetota</taxon>
        <taxon>Actinomycetes</taxon>
        <taxon>Streptosporangiales</taxon>
        <taxon>Streptosporangiaceae</taxon>
        <taxon>Streptosporangium</taxon>
    </lineage>
</organism>
<dbReference type="InterPro" id="IPR021527">
    <property type="entry name" value="DUF2795"/>
</dbReference>